<accession>A0AAP7ZIW4</accession>
<dbReference type="AlphaFoldDB" id="A0AAP7ZIW4"/>
<evidence type="ECO:0000313" key="3">
    <source>
        <dbReference type="Proteomes" id="UP000216164"/>
    </source>
</evidence>
<name>A0AAP7ZIW4_RALSL</name>
<evidence type="ECO:0000256" key="1">
    <source>
        <dbReference type="SAM" id="MobiDB-lite"/>
    </source>
</evidence>
<evidence type="ECO:0000313" key="2">
    <source>
        <dbReference type="EMBL" id="OYQ09907.1"/>
    </source>
</evidence>
<gene>
    <name evidence="2" type="ORF">B7R77_24170</name>
</gene>
<proteinExistence type="predicted"/>
<sequence>MLKPHRCLHRGDHDSQYSGGITRVPARRRPDALKYDAMDCHVSKCPDFPRTIAAAVRLPGRDLFFA</sequence>
<feature type="region of interest" description="Disordered" evidence="1">
    <location>
        <begin position="1"/>
        <end position="22"/>
    </location>
</feature>
<organism evidence="2 3">
    <name type="scientific">Ralstonia solanacearum K60</name>
    <dbReference type="NCBI Taxonomy" id="1091042"/>
    <lineage>
        <taxon>Bacteria</taxon>
        <taxon>Pseudomonadati</taxon>
        <taxon>Pseudomonadota</taxon>
        <taxon>Betaproteobacteria</taxon>
        <taxon>Burkholderiales</taxon>
        <taxon>Burkholderiaceae</taxon>
        <taxon>Ralstonia</taxon>
        <taxon>Ralstonia solanacearum species complex</taxon>
    </lineage>
</organism>
<reference evidence="2 3" key="1">
    <citation type="submission" date="2017-04" db="EMBL/GenBank/DDBJ databases">
        <title>Genome Announcement: Closed genomes of Ralstonia solanacearum strains K60, UW551, and UW700.</title>
        <authorList>
            <person name="Hayes M."/>
            <person name="Macintyre A.M."/>
            <person name="Allen C."/>
        </authorList>
    </citation>
    <scope>NUCLEOTIDE SEQUENCE [LARGE SCALE GENOMIC DNA]</scope>
    <source>
        <strain evidence="2 3">UW25</strain>
    </source>
</reference>
<dbReference type="EMBL" id="NCTK01000002">
    <property type="protein sequence ID" value="OYQ09907.1"/>
    <property type="molecule type" value="Genomic_DNA"/>
</dbReference>
<protein>
    <submittedName>
        <fullName evidence="2">Uncharacterized protein</fullName>
    </submittedName>
</protein>
<dbReference type="Proteomes" id="UP000216164">
    <property type="component" value="Unassembled WGS sequence"/>
</dbReference>
<comment type="caution">
    <text evidence="2">The sequence shown here is derived from an EMBL/GenBank/DDBJ whole genome shotgun (WGS) entry which is preliminary data.</text>
</comment>